<evidence type="ECO:0000313" key="10">
    <source>
        <dbReference type="Proteomes" id="UP001597216"/>
    </source>
</evidence>
<evidence type="ECO:0000256" key="2">
    <source>
        <dbReference type="ARBA" id="ARBA00022603"/>
    </source>
</evidence>
<dbReference type="Gene3D" id="3.40.50.150">
    <property type="entry name" value="Vaccinia Virus protein VP39"/>
    <property type="match status" value="1"/>
</dbReference>
<keyword evidence="3 7" id="KW-0808">Transferase</keyword>
<dbReference type="PANTHER" id="PTHR10629">
    <property type="entry name" value="CYTOSINE-SPECIFIC METHYLTRANSFERASE"/>
    <property type="match status" value="1"/>
</dbReference>
<dbReference type="Gene3D" id="3.90.120.10">
    <property type="entry name" value="DNA Methylase, subunit A, domain 2"/>
    <property type="match status" value="1"/>
</dbReference>
<evidence type="ECO:0000256" key="4">
    <source>
        <dbReference type="ARBA" id="ARBA00022691"/>
    </source>
</evidence>
<dbReference type="EMBL" id="JBHTLQ010000017">
    <property type="protein sequence ID" value="MFD1190794.1"/>
    <property type="molecule type" value="Genomic_DNA"/>
</dbReference>
<keyword evidence="2 7" id="KW-0489">Methyltransferase</keyword>
<dbReference type="PANTHER" id="PTHR10629:SF52">
    <property type="entry name" value="DNA (CYTOSINE-5)-METHYLTRANSFERASE 1"/>
    <property type="match status" value="1"/>
</dbReference>
<dbReference type="PROSITE" id="PS00095">
    <property type="entry name" value="C5_MTASE_2"/>
    <property type="match status" value="1"/>
</dbReference>
<proteinExistence type="inferred from homology"/>
<keyword evidence="10" id="KW-1185">Reference proteome</keyword>
<reference evidence="10" key="1">
    <citation type="journal article" date="2019" name="Int. J. Syst. Evol. Microbiol.">
        <title>The Global Catalogue of Microorganisms (GCM) 10K type strain sequencing project: providing services to taxonomists for standard genome sequencing and annotation.</title>
        <authorList>
            <consortium name="The Broad Institute Genomics Platform"/>
            <consortium name="The Broad Institute Genome Sequencing Center for Infectious Disease"/>
            <person name="Wu L."/>
            <person name="Ma J."/>
        </authorList>
    </citation>
    <scope>NUCLEOTIDE SEQUENCE [LARGE SCALE GENOMIC DNA]</scope>
    <source>
        <strain evidence="10">CCUG 55074</strain>
    </source>
</reference>
<dbReference type="PROSITE" id="PS51679">
    <property type="entry name" value="SAM_MT_C5"/>
    <property type="match status" value="1"/>
</dbReference>
<evidence type="ECO:0000256" key="7">
    <source>
        <dbReference type="PROSITE-ProRule" id="PRU01016"/>
    </source>
</evidence>
<dbReference type="InterPro" id="IPR031303">
    <property type="entry name" value="C5_meth_CS"/>
</dbReference>
<evidence type="ECO:0000313" key="9">
    <source>
        <dbReference type="EMBL" id="MFD1190794.1"/>
    </source>
</evidence>
<dbReference type="InterPro" id="IPR029063">
    <property type="entry name" value="SAM-dependent_MTases_sf"/>
</dbReference>
<dbReference type="InterPro" id="IPR001525">
    <property type="entry name" value="C5_MeTfrase"/>
</dbReference>
<dbReference type="RefSeq" id="WP_377353400.1">
    <property type="nucleotide sequence ID" value="NZ_JBHTLQ010000017.1"/>
</dbReference>
<accession>A0ABW3T0X7</accession>
<dbReference type="PRINTS" id="PR00105">
    <property type="entry name" value="C5METTRFRASE"/>
</dbReference>
<dbReference type="NCBIfam" id="TIGR00675">
    <property type="entry name" value="dcm"/>
    <property type="match status" value="1"/>
</dbReference>
<sequence length="496" mass="54560">MKIDSAARSFKLDRVRNGAAPRVLELCSGCGGMSLGLQAAGFDLLAHVEFDSTAAESYARNFVPPPGTQKAAWAAPRDMVLSDPATLSAEIGLQGPVSHQFEILAAGLPCQAFARIGRSKLRSVTGDEDAFRNDPRAGLYRRFLHYAEAVQPLAILIENVPDILNHGGHNVPEEICATLEHMGYVARYTLLNAAYYGVPQMRERLFLVAIDASLGIEPAFPQPTHAARLPSGYESARTVALKHVPETGSRFAPIPAARPGLPPAVSVRAALSDLPRIREHFRNPEVMRRRKVSDELPYSAFAALSPYATLMRNWSGMQKSHVATDGHVVRLTPRDFPIFSRMRHGGDYPHAFATAEQIFREALAAQLPPPANGSRAYEALRRAVVPPYDPGKFPNKWWKLDPDRPARTLTAHMGKDTYSHIHWDGDQRRTVSVREAARLQSFPDAFRFAGAMNAAFRQIGNAVPPLLAQAVGSQLKKDLLRGCEISAERLFQRKTG</sequence>
<feature type="active site" evidence="7">
    <location>
        <position position="110"/>
    </location>
</feature>
<comment type="caution">
    <text evidence="9">The sequence shown here is derived from an EMBL/GenBank/DDBJ whole genome shotgun (WGS) entry which is preliminary data.</text>
</comment>
<comment type="similarity">
    <text evidence="7 8">Belongs to the class I-like SAM-binding methyltransferase superfamily. C5-methyltransferase family.</text>
</comment>
<name>A0ABW3T0X7_9CAUL</name>
<organism evidence="9 10">
    <name type="scientific">Phenylobacterium conjunctum</name>
    <dbReference type="NCBI Taxonomy" id="1298959"/>
    <lineage>
        <taxon>Bacteria</taxon>
        <taxon>Pseudomonadati</taxon>
        <taxon>Pseudomonadota</taxon>
        <taxon>Alphaproteobacteria</taxon>
        <taxon>Caulobacterales</taxon>
        <taxon>Caulobacteraceae</taxon>
        <taxon>Phenylobacterium</taxon>
    </lineage>
</organism>
<comment type="catalytic activity">
    <reaction evidence="6">
        <text>a 2'-deoxycytidine in DNA + S-adenosyl-L-methionine = a 5-methyl-2'-deoxycytidine in DNA + S-adenosyl-L-homocysteine + H(+)</text>
        <dbReference type="Rhea" id="RHEA:13681"/>
        <dbReference type="Rhea" id="RHEA-COMP:11369"/>
        <dbReference type="Rhea" id="RHEA-COMP:11370"/>
        <dbReference type="ChEBI" id="CHEBI:15378"/>
        <dbReference type="ChEBI" id="CHEBI:57856"/>
        <dbReference type="ChEBI" id="CHEBI:59789"/>
        <dbReference type="ChEBI" id="CHEBI:85452"/>
        <dbReference type="ChEBI" id="CHEBI:85454"/>
        <dbReference type="EC" id="2.1.1.37"/>
    </reaction>
</comment>
<evidence type="ECO:0000256" key="5">
    <source>
        <dbReference type="ARBA" id="ARBA00022747"/>
    </source>
</evidence>
<protein>
    <recommendedName>
        <fullName evidence="1">DNA (cytosine-5-)-methyltransferase</fullName>
        <ecNumber evidence="1">2.1.1.37</ecNumber>
    </recommendedName>
</protein>
<dbReference type="Pfam" id="PF00145">
    <property type="entry name" value="DNA_methylase"/>
    <property type="match status" value="2"/>
</dbReference>
<keyword evidence="5" id="KW-0680">Restriction system</keyword>
<evidence type="ECO:0000256" key="6">
    <source>
        <dbReference type="ARBA" id="ARBA00047422"/>
    </source>
</evidence>
<dbReference type="GO" id="GO:0003886">
    <property type="term" value="F:DNA (cytosine-5-)-methyltransferase activity"/>
    <property type="evidence" value="ECO:0007669"/>
    <property type="project" value="UniProtKB-EC"/>
</dbReference>
<dbReference type="Proteomes" id="UP001597216">
    <property type="component" value="Unassembled WGS sequence"/>
</dbReference>
<dbReference type="SUPFAM" id="SSF53335">
    <property type="entry name" value="S-adenosyl-L-methionine-dependent methyltransferases"/>
    <property type="match status" value="1"/>
</dbReference>
<dbReference type="GO" id="GO:0032259">
    <property type="term" value="P:methylation"/>
    <property type="evidence" value="ECO:0007669"/>
    <property type="project" value="UniProtKB-KW"/>
</dbReference>
<dbReference type="InterPro" id="IPR050390">
    <property type="entry name" value="C5-Methyltransferase"/>
</dbReference>
<evidence type="ECO:0000256" key="3">
    <source>
        <dbReference type="ARBA" id="ARBA00022679"/>
    </source>
</evidence>
<keyword evidence="4 7" id="KW-0949">S-adenosyl-L-methionine</keyword>
<evidence type="ECO:0000256" key="8">
    <source>
        <dbReference type="RuleBase" id="RU000416"/>
    </source>
</evidence>
<dbReference type="EC" id="2.1.1.37" evidence="1"/>
<evidence type="ECO:0000256" key="1">
    <source>
        <dbReference type="ARBA" id="ARBA00011975"/>
    </source>
</evidence>
<gene>
    <name evidence="9" type="ORF">ACFQ27_09400</name>
</gene>